<keyword evidence="2" id="KW-1185">Reference proteome</keyword>
<evidence type="ECO:0000313" key="2">
    <source>
        <dbReference type="Proteomes" id="UP000616151"/>
    </source>
</evidence>
<accession>A0ACC5RCR8</accession>
<name>A0ACC5RCR8_9HYPH</name>
<gene>
    <name evidence="1" type="ORF">JHL16_28190</name>
</gene>
<comment type="caution">
    <text evidence="1">The sequence shown here is derived from an EMBL/GenBank/DDBJ whole genome shotgun (WGS) entry which is preliminary data.</text>
</comment>
<evidence type="ECO:0000313" key="1">
    <source>
        <dbReference type="EMBL" id="MBK1870276.1"/>
    </source>
</evidence>
<reference evidence="1" key="1">
    <citation type="submission" date="2021-01" db="EMBL/GenBank/DDBJ databases">
        <authorList>
            <person name="Sun Q."/>
        </authorList>
    </citation>
    <scope>NUCLEOTIDE SEQUENCE</scope>
    <source>
        <strain evidence="1">YIM B02566</strain>
    </source>
</reference>
<protein>
    <submittedName>
        <fullName evidence="1">Uncharacterized protein</fullName>
    </submittedName>
</protein>
<sequence length="270" mass="28509">MLKSVMCLGLGLWLTGAYSCGARSAEIVVSPSTETVALVSITGELEFGDAAAFQRQTEQVREAVVVLQSPGGNAAAGISIGRAIRKKGFVTMVPPSVNCASACAWAWLGGVQRLMGERARIGFHAAYLLRGGKARRSAATNAMFADYVGGLGLPPQAIAYVTGAPPERMYWLTLATAQAVGIKTSLYAAGGIADLLEQAHHAPMMIQEATDYPGNDIGRLKQTTLDACLIACSADRTCKAFTFITYRSECWLKNETGSAEPRNGLVSGIK</sequence>
<proteinExistence type="predicted"/>
<organism evidence="1 2">
    <name type="scientific">Taklimakanibacter albus</name>
    <dbReference type="NCBI Taxonomy" id="2800327"/>
    <lineage>
        <taxon>Bacteria</taxon>
        <taxon>Pseudomonadati</taxon>
        <taxon>Pseudomonadota</taxon>
        <taxon>Alphaproteobacteria</taxon>
        <taxon>Hyphomicrobiales</taxon>
        <taxon>Aestuariivirgaceae</taxon>
        <taxon>Taklimakanibacter</taxon>
    </lineage>
</organism>
<dbReference type="Proteomes" id="UP000616151">
    <property type="component" value="Unassembled WGS sequence"/>
</dbReference>
<dbReference type="EMBL" id="JAENHL010000008">
    <property type="protein sequence ID" value="MBK1870276.1"/>
    <property type="molecule type" value="Genomic_DNA"/>
</dbReference>